<dbReference type="InterPro" id="IPR013766">
    <property type="entry name" value="Thioredoxin_domain"/>
</dbReference>
<dbReference type="GO" id="GO:0016491">
    <property type="term" value="F:oxidoreductase activity"/>
    <property type="evidence" value="ECO:0007669"/>
    <property type="project" value="InterPro"/>
</dbReference>
<evidence type="ECO:0000256" key="3">
    <source>
        <dbReference type="ARBA" id="ARBA00013016"/>
    </source>
</evidence>
<evidence type="ECO:0000256" key="1">
    <source>
        <dbReference type="ARBA" id="ARBA00001711"/>
    </source>
</evidence>
<evidence type="ECO:0000256" key="2">
    <source>
        <dbReference type="ARBA" id="ARBA00010505"/>
    </source>
</evidence>
<reference evidence="8" key="1">
    <citation type="journal article" date="2017" name="Nat. Commun.">
        <title>The asparagus genome sheds light on the origin and evolution of a young Y chromosome.</title>
        <authorList>
            <person name="Harkess A."/>
            <person name="Zhou J."/>
            <person name="Xu C."/>
            <person name="Bowers J.E."/>
            <person name="Van der Hulst R."/>
            <person name="Ayyampalayam S."/>
            <person name="Mercati F."/>
            <person name="Riccardi P."/>
            <person name="McKain M.R."/>
            <person name="Kakrana A."/>
            <person name="Tang H."/>
            <person name="Ray J."/>
            <person name="Groenendijk J."/>
            <person name="Arikit S."/>
            <person name="Mathioni S.M."/>
            <person name="Nakano M."/>
            <person name="Shan H."/>
            <person name="Telgmann-Rauber A."/>
            <person name="Kanno A."/>
            <person name="Yue Z."/>
            <person name="Chen H."/>
            <person name="Li W."/>
            <person name="Chen Y."/>
            <person name="Xu X."/>
            <person name="Zhang Y."/>
            <person name="Luo S."/>
            <person name="Chen H."/>
            <person name="Gao J."/>
            <person name="Mao Z."/>
            <person name="Pires J.C."/>
            <person name="Luo M."/>
            <person name="Kudrna D."/>
            <person name="Wing R.A."/>
            <person name="Meyers B.C."/>
            <person name="Yi K."/>
            <person name="Kong H."/>
            <person name="Lavrijsen P."/>
            <person name="Sunseri F."/>
            <person name="Falavigna A."/>
            <person name="Ye Y."/>
            <person name="Leebens-Mack J.H."/>
            <person name="Chen G."/>
        </authorList>
    </citation>
    <scope>NUCLEOTIDE SEQUENCE [LARGE SCALE GENOMIC DNA]</scope>
    <source>
        <strain evidence="8">cv. DH0086</strain>
    </source>
</reference>
<comment type="similarity">
    <text evidence="2">Belongs to the peroxiredoxin family. Prx5 subfamily.</text>
</comment>
<dbReference type="OMA" id="FRMSTII"/>
<dbReference type="InterPro" id="IPR036249">
    <property type="entry name" value="Thioredoxin-like_sf"/>
</dbReference>
<evidence type="ECO:0000259" key="6">
    <source>
        <dbReference type="PROSITE" id="PS51352"/>
    </source>
</evidence>
<dbReference type="CDD" id="cd02969">
    <property type="entry name" value="PRX_like1"/>
    <property type="match status" value="1"/>
</dbReference>
<dbReference type="InterPro" id="IPR013740">
    <property type="entry name" value="Redoxin"/>
</dbReference>
<dbReference type="SUPFAM" id="SSF52833">
    <property type="entry name" value="Thioredoxin-like"/>
    <property type="match status" value="1"/>
</dbReference>
<dbReference type="Proteomes" id="UP000243459">
    <property type="component" value="Unassembled WGS sequence"/>
</dbReference>
<dbReference type="InterPro" id="IPR047262">
    <property type="entry name" value="PRX-like1"/>
</dbReference>
<evidence type="ECO:0000313" key="7">
    <source>
        <dbReference type="EMBL" id="ONK55457.1"/>
    </source>
</evidence>
<dbReference type="PANTHER" id="PTHR43640:SF1">
    <property type="entry name" value="THIOREDOXIN-DEPENDENT PEROXIREDOXIN"/>
    <property type="match status" value="1"/>
</dbReference>
<protein>
    <recommendedName>
        <fullName evidence="3">glutaredoxin-dependent peroxiredoxin</fullName>
        <ecNumber evidence="3">1.11.1.25</ecNumber>
    </recommendedName>
    <alternativeName>
        <fullName evidence="4">Glutaredoxin-dependent peroxiredoxin</fullName>
    </alternativeName>
</protein>
<organism evidence="7 8">
    <name type="scientific">Asparagus officinalis</name>
    <name type="common">Garden asparagus</name>
    <dbReference type="NCBI Taxonomy" id="4686"/>
    <lineage>
        <taxon>Eukaryota</taxon>
        <taxon>Viridiplantae</taxon>
        <taxon>Streptophyta</taxon>
        <taxon>Embryophyta</taxon>
        <taxon>Tracheophyta</taxon>
        <taxon>Spermatophyta</taxon>
        <taxon>Magnoliopsida</taxon>
        <taxon>Liliopsida</taxon>
        <taxon>Asparagales</taxon>
        <taxon>Asparagaceae</taxon>
        <taxon>Asparagoideae</taxon>
        <taxon>Asparagus</taxon>
    </lineage>
</organism>
<dbReference type="AlphaFoldDB" id="A0A1R3L757"/>
<sequence>MATATYPSLLLPQPAILPSVTSRLLSPRRTVSIKPPSLLPSFSRPLQPTRIRVQIRAARIESTGVSLGFRAPHFELPEPLTGKVWTLDEFESYPALLVMFICNHCPFVIHLKRDIVKLANFYMSKGLAVVAISSNSSITHPQDGPQFMAEEAKLLKYPFPYLYDESQEVARAFGAVCTPEFFLFKKDGRRPFELFYHGQFDDSRPSNNVPVSGRDLSLAIDRVLSGQLPPQLQRPRGGREGGISWSDVGREAELVDLENDAAELVELEKEAAELVELEKDAAREVVKSEIAARVGLHRVIFVGGPSMDLGIFGGEAALDSNEVRESEICQIK</sequence>
<dbReference type="PROSITE" id="PS51352">
    <property type="entry name" value="THIOREDOXIN_2"/>
    <property type="match status" value="1"/>
</dbReference>
<dbReference type="EMBL" id="KV863461">
    <property type="protein sequence ID" value="ONK55457.1"/>
    <property type="molecule type" value="Genomic_DNA"/>
</dbReference>
<comment type="catalytic activity">
    <reaction evidence="1">
        <text>[glutaredoxin]-dithiol + a hydroperoxide = [glutaredoxin]-disulfide + an alcohol + H2O</text>
        <dbReference type="Rhea" id="RHEA:62624"/>
        <dbReference type="Rhea" id="RHEA-COMP:10729"/>
        <dbReference type="Rhea" id="RHEA-COMP:10730"/>
        <dbReference type="ChEBI" id="CHEBI:15377"/>
        <dbReference type="ChEBI" id="CHEBI:29950"/>
        <dbReference type="ChEBI" id="CHEBI:30879"/>
        <dbReference type="ChEBI" id="CHEBI:35924"/>
        <dbReference type="ChEBI" id="CHEBI:50058"/>
        <dbReference type="EC" id="1.11.1.25"/>
    </reaction>
</comment>
<name>A0A1R3L757_ASPOF</name>
<accession>A0A1R3L757</accession>
<dbReference type="EC" id="1.11.1.25" evidence="3"/>
<dbReference type="PANTHER" id="PTHR43640">
    <property type="entry name" value="OS07G0260300 PROTEIN"/>
    <property type="match status" value="1"/>
</dbReference>
<evidence type="ECO:0000313" key="8">
    <source>
        <dbReference type="Proteomes" id="UP000243459"/>
    </source>
</evidence>
<dbReference type="Gene3D" id="3.40.30.10">
    <property type="entry name" value="Glutaredoxin"/>
    <property type="match status" value="1"/>
</dbReference>
<gene>
    <name evidence="7" type="ORF">A4U43_UnF3130</name>
</gene>
<dbReference type="Gramene" id="ONK55457">
    <property type="protein sequence ID" value="ONK55457"/>
    <property type="gene ID" value="A4U43_UnF3130"/>
</dbReference>
<evidence type="ECO:0000256" key="4">
    <source>
        <dbReference type="ARBA" id="ARBA00031688"/>
    </source>
</evidence>
<dbReference type="Pfam" id="PF08534">
    <property type="entry name" value="Redoxin"/>
    <property type="match status" value="1"/>
</dbReference>
<evidence type="ECO:0000256" key="5">
    <source>
        <dbReference type="SAM" id="Coils"/>
    </source>
</evidence>
<feature type="coiled-coil region" evidence="5">
    <location>
        <begin position="250"/>
        <end position="287"/>
    </location>
</feature>
<keyword evidence="8" id="KW-1185">Reference proteome</keyword>
<keyword evidence="5" id="KW-0175">Coiled coil</keyword>
<feature type="domain" description="Thioredoxin" evidence="6">
    <location>
        <begin position="65"/>
        <end position="225"/>
    </location>
</feature>
<proteinExistence type="inferred from homology"/>